<organism evidence="1 2">
    <name type="scientific">Phyllobacterium zundukense</name>
    <dbReference type="NCBI Taxonomy" id="1867719"/>
    <lineage>
        <taxon>Bacteria</taxon>
        <taxon>Pseudomonadati</taxon>
        <taxon>Pseudomonadota</taxon>
        <taxon>Alphaproteobacteria</taxon>
        <taxon>Hyphomicrobiales</taxon>
        <taxon>Phyllobacteriaceae</taxon>
        <taxon>Phyllobacterium</taxon>
    </lineage>
</organism>
<keyword evidence="2" id="KW-1185">Reference proteome</keyword>
<protein>
    <submittedName>
        <fullName evidence="1">Uncharacterized protein</fullName>
    </submittedName>
</protein>
<geneLocation type="plasmid" evidence="1 2">
    <name>p_unnamed2</name>
</geneLocation>
<gene>
    <name evidence="1" type="ORF">N8E88_05115</name>
</gene>
<accession>A0ACD4CX88</accession>
<keyword evidence="1" id="KW-0614">Plasmid</keyword>
<sequence>MSDHGISLVSLAFASAWSIAHYAGIKKGVFSMDIVVLGIGILFFVLALAYTKACDNL</sequence>
<evidence type="ECO:0000313" key="2">
    <source>
        <dbReference type="Proteomes" id="UP001061991"/>
    </source>
</evidence>
<evidence type="ECO:0000313" key="1">
    <source>
        <dbReference type="EMBL" id="UXN58200.1"/>
    </source>
</evidence>
<name>A0ACD4CX88_9HYPH</name>
<dbReference type="Proteomes" id="UP001061991">
    <property type="component" value="Plasmid p_unnamed2"/>
</dbReference>
<dbReference type="EMBL" id="CP104971">
    <property type="protein sequence ID" value="UXN58200.1"/>
    <property type="molecule type" value="Genomic_DNA"/>
</dbReference>
<reference evidence="1" key="1">
    <citation type="submission" date="2022-09" db="EMBL/GenBank/DDBJ databases">
        <title>Interaction between co-microsymbionts with complementary sets of symbiotic genes in legume-rhizobium systems.</title>
        <authorList>
            <person name="Safronova V."/>
            <person name="Sazanova A."/>
            <person name="Afonin A."/>
            <person name="Chirak E."/>
        </authorList>
    </citation>
    <scope>NUCLEOTIDE SEQUENCE</scope>
    <source>
        <strain evidence="1">A18/3m</strain>
    </source>
</reference>
<proteinExistence type="predicted"/>